<protein>
    <submittedName>
        <fullName evidence="1">Uncharacterized protein</fullName>
    </submittedName>
</protein>
<name>A0A2S2PVQ2_9HEMI</name>
<organism evidence="1">
    <name type="scientific">Sipha flava</name>
    <name type="common">yellow sugarcane aphid</name>
    <dbReference type="NCBI Taxonomy" id="143950"/>
    <lineage>
        <taxon>Eukaryota</taxon>
        <taxon>Metazoa</taxon>
        <taxon>Ecdysozoa</taxon>
        <taxon>Arthropoda</taxon>
        <taxon>Hexapoda</taxon>
        <taxon>Insecta</taxon>
        <taxon>Pterygota</taxon>
        <taxon>Neoptera</taxon>
        <taxon>Paraneoptera</taxon>
        <taxon>Hemiptera</taxon>
        <taxon>Sternorrhyncha</taxon>
        <taxon>Aphidomorpha</taxon>
        <taxon>Aphidoidea</taxon>
        <taxon>Aphididae</taxon>
        <taxon>Sipha</taxon>
    </lineage>
</organism>
<dbReference type="EMBL" id="GGMS01000412">
    <property type="protein sequence ID" value="MBY69615.1"/>
    <property type="molecule type" value="Transcribed_RNA"/>
</dbReference>
<dbReference type="AlphaFoldDB" id="A0A2S2PVQ2"/>
<evidence type="ECO:0000313" key="1">
    <source>
        <dbReference type="EMBL" id="MBY69615.1"/>
    </source>
</evidence>
<accession>A0A2S2PVQ2</accession>
<sequence length="121" mass="13868">MQPIRFGHPSRKKRFCCAHGGERDGKRAAVRVAERKRLKCRSPLKVRRLAEESRQRIALRRARSIDLYCVHAYTGSGPVQSYIRIQCINCLPVGQRCVSRVRISKNVIYVEKFFSSPPPTG</sequence>
<proteinExistence type="predicted"/>
<gene>
    <name evidence="1" type="ORF">g.157211</name>
</gene>
<reference evidence="1" key="1">
    <citation type="submission" date="2018-04" db="EMBL/GenBank/DDBJ databases">
        <title>Transcriptome assembly of Sipha flava.</title>
        <authorList>
            <person name="Scully E.D."/>
            <person name="Geib S.M."/>
            <person name="Palmer N.A."/>
            <person name="Koch K."/>
            <person name="Bradshaw J."/>
            <person name="Heng-Moss T."/>
            <person name="Sarath G."/>
        </authorList>
    </citation>
    <scope>NUCLEOTIDE SEQUENCE</scope>
</reference>